<dbReference type="Proteomes" id="UP000007110">
    <property type="component" value="Unassembled WGS sequence"/>
</dbReference>
<dbReference type="Gene3D" id="2.130.10.10">
    <property type="entry name" value="YVTN repeat-like/Quinoprotein amine dehydrogenase"/>
    <property type="match status" value="1"/>
</dbReference>
<dbReference type="EnsemblMetazoa" id="XM_030994054">
    <property type="protein sequence ID" value="XP_030849914"/>
    <property type="gene ID" value="LOC115927779"/>
</dbReference>
<keyword evidence="1" id="KW-0862">Zinc</keyword>
<proteinExistence type="predicted"/>
<feature type="domain" description="B box-type" evidence="3">
    <location>
        <begin position="51"/>
        <end position="96"/>
    </location>
</feature>
<dbReference type="RefSeq" id="XP_030849914.1">
    <property type="nucleotide sequence ID" value="XM_030994054.1"/>
</dbReference>
<dbReference type="PROSITE" id="PS50119">
    <property type="entry name" value="ZF_BBOX"/>
    <property type="match status" value="1"/>
</dbReference>
<keyword evidence="5" id="KW-1185">Reference proteome</keyword>
<reference evidence="5" key="1">
    <citation type="submission" date="2015-02" db="EMBL/GenBank/DDBJ databases">
        <title>Genome sequencing for Strongylocentrotus purpuratus.</title>
        <authorList>
            <person name="Murali S."/>
            <person name="Liu Y."/>
            <person name="Vee V."/>
            <person name="English A."/>
            <person name="Wang M."/>
            <person name="Skinner E."/>
            <person name="Han Y."/>
            <person name="Muzny D.M."/>
            <person name="Worley K.C."/>
            <person name="Gibbs R.A."/>
        </authorList>
    </citation>
    <scope>NUCLEOTIDE SEQUENCE</scope>
</reference>
<dbReference type="AlphaFoldDB" id="A0A7M7PEF4"/>
<dbReference type="GO" id="GO:0008270">
    <property type="term" value="F:zinc ion binding"/>
    <property type="evidence" value="ECO:0007669"/>
    <property type="project" value="UniProtKB-KW"/>
</dbReference>
<accession>A0A7M7PEF4</accession>
<dbReference type="InterPro" id="IPR047153">
    <property type="entry name" value="TRIM45/56/19-like"/>
</dbReference>
<dbReference type="OrthoDB" id="128536at2759"/>
<feature type="coiled-coil region" evidence="2">
    <location>
        <begin position="148"/>
        <end position="210"/>
    </location>
</feature>
<dbReference type="PANTHER" id="PTHR25462:SF295">
    <property type="entry name" value="B BOX-TYPE DOMAIN-CONTAINING PROTEIN"/>
    <property type="match status" value="1"/>
</dbReference>
<dbReference type="InterPro" id="IPR000315">
    <property type="entry name" value="Znf_B-box"/>
</dbReference>
<dbReference type="PANTHER" id="PTHR25462">
    <property type="entry name" value="BONUS, ISOFORM C-RELATED"/>
    <property type="match status" value="1"/>
</dbReference>
<sequence length="606" mass="68359">MAANFSSAEDICEGENCEAITDVTYYVKEKRRLCDDCASKGGCVKKARKCGSNLYCEKHDEEIKLYCKTHRLALCYSCAHIDHHDQCCVRQDIEGVIKESTARLMTLKEKVKDKLKLCRVYGDQIRQCKTDTNTHLKALKDEVDSVFNEAIQTDKDKEKEDAAKINQEIDEKNQQLQEEILKVNEKIGKNDEEREKLLELNRTNAEKRRKPIDKKQHGLQTDIQNIAEEKERKIGELEIAWQDDTKTTENIIKTLDKVLEDDTNIVKDGHHVNTSVSDEVKKPLNEGEVKQITGIISGVRFVKGAGREKYDGRIDGYDGEWKLIDTINVSVKITVPCIVGCIDECKVITTDRLLGSRHTYMLNINTKHTLRVITGSDTSWVTSCAMLYDDKVVCGKYIKWCTGDSLTGCISVYDRQWKHINDVTIPRNTTRNYALVYVAVDQDGMIIAAERGQSKIYVINPADGKIMNTITCKENMAIRAVQSSGHTIARPSPPDHSVFIIDRQGAQREIPHSDVILKACIDPMTDDLYVVTSDDECKTCVIDQVMSGGDMKKVRVASFPLSTSLGSQNDRLSQIISSRVVMTSSGKLIVSDGRENILVFKNRFTL</sequence>
<evidence type="ECO:0000256" key="2">
    <source>
        <dbReference type="SAM" id="Coils"/>
    </source>
</evidence>
<dbReference type="GeneID" id="115927779"/>
<keyword evidence="2" id="KW-0175">Coiled coil</keyword>
<keyword evidence="1" id="KW-0479">Metal-binding</keyword>
<dbReference type="KEGG" id="spu:115927779"/>
<dbReference type="OMA" id="ENMAIRA"/>
<evidence type="ECO:0000259" key="3">
    <source>
        <dbReference type="PROSITE" id="PS50119"/>
    </source>
</evidence>
<dbReference type="InterPro" id="IPR015943">
    <property type="entry name" value="WD40/YVTN_repeat-like_dom_sf"/>
</dbReference>
<reference evidence="4" key="2">
    <citation type="submission" date="2021-01" db="UniProtKB">
        <authorList>
            <consortium name="EnsemblMetazoa"/>
        </authorList>
    </citation>
    <scope>IDENTIFICATION</scope>
</reference>
<dbReference type="InParanoid" id="A0A7M7PEF4"/>
<dbReference type="SUPFAM" id="SSF57845">
    <property type="entry name" value="B-box zinc-binding domain"/>
    <property type="match status" value="1"/>
</dbReference>
<name>A0A7M7PEF4_STRPU</name>
<dbReference type="SUPFAM" id="SSF101898">
    <property type="entry name" value="NHL repeat"/>
    <property type="match status" value="1"/>
</dbReference>
<protein>
    <recommendedName>
        <fullName evidence="3">B box-type domain-containing protein</fullName>
    </recommendedName>
</protein>
<evidence type="ECO:0000256" key="1">
    <source>
        <dbReference type="PROSITE-ProRule" id="PRU00024"/>
    </source>
</evidence>
<evidence type="ECO:0000313" key="5">
    <source>
        <dbReference type="Proteomes" id="UP000007110"/>
    </source>
</evidence>
<keyword evidence="1" id="KW-0863">Zinc-finger</keyword>
<evidence type="ECO:0000313" key="4">
    <source>
        <dbReference type="EnsemblMetazoa" id="XP_030849914"/>
    </source>
</evidence>
<organism evidence="4 5">
    <name type="scientific">Strongylocentrotus purpuratus</name>
    <name type="common">Purple sea urchin</name>
    <dbReference type="NCBI Taxonomy" id="7668"/>
    <lineage>
        <taxon>Eukaryota</taxon>
        <taxon>Metazoa</taxon>
        <taxon>Echinodermata</taxon>
        <taxon>Eleutherozoa</taxon>
        <taxon>Echinozoa</taxon>
        <taxon>Echinoidea</taxon>
        <taxon>Euechinoidea</taxon>
        <taxon>Echinacea</taxon>
        <taxon>Camarodonta</taxon>
        <taxon>Echinidea</taxon>
        <taxon>Strongylocentrotidae</taxon>
        <taxon>Strongylocentrotus</taxon>
    </lineage>
</organism>